<gene>
    <name evidence="2" type="ORF">FHT02_004415</name>
</gene>
<feature type="transmembrane region" description="Helical" evidence="1">
    <location>
        <begin position="52"/>
        <end position="76"/>
    </location>
</feature>
<comment type="caution">
    <text evidence="2">The sequence shown here is derived from an EMBL/GenBank/DDBJ whole genome shotgun (WGS) entry which is preliminary data.</text>
</comment>
<keyword evidence="1" id="KW-0812">Transmembrane</keyword>
<reference evidence="2 3" key="1">
    <citation type="submission" date="2020-08" db="EMBL/GenBank/DDBJ databases">
        <title>Genomic Encyclopedia of Type Strains, Phase IV (KMG-IV): sequencing the most valuable type-strain genomes for metagenomic binning, comparative biology and taxonomic classification.</title>
        <authorList>
            <person name="Goeker M."/>
        </authorList>
    </citation>
    <scope>NUCLEOTIDE SEQUENCE [LARGE SCALE GENOMIC DNA]</scope>
    <source>
        <strain evidence="2 3">DSM 26736</strain>
    </source>
</reference>
<feature type="transmembrane region" description="Helical" evidence="1">
    <location>
        <begin position="158"/>
        <end position="177"/>
    </location>
</feature>
<organism evidence="2 3">
    <name type="scientific">Sphingomonas xinjiangensis</name>
    <dbReference type="NCBI Taxonomy" id="643568"/>
    <lineage>
        <taxon>Bacteria</taxon>
        <taxon>Pseudomonadati</taxon>
        <taxon>Pseudomonadota</taxon>
        <taxon>Alphaproteobacteria</taxon>
        <taxon>Sphingomonadales</taxon>
        <taxon>Sphingomonadaceae</taxon>
        <taxon>Sphingomonas</taxon>
    </lineage>
</organism>
<feature type="transmembrane region" description="Helical" evidence="1">
    <location>
        <begin position="83"/>
        <end position="106"/>
    </location>
</feature>
<dbReference type="AlphaFoldDB" id="A0A840YU05"/>
<keyword evidence="1" id="KW-1133">Transmembrane helix</keyword>
<keyword evidence="1" id="KW-0472">Membrane</keyword>
<name>A0A840YU05_9SPHN</name>
<evidence type="ECO:0000313" key="2">
    <source>
        <dbReference type="EMBL" id="MBB5713145.1"/>
    </source>
</evidence>
<protein>
    <recommendedName>
        <fullName evidence="4">Peptidase M50 domain-containing protein</fullName>
    </recommendedName>
</protein>
<proteinExistence type="predicted"/>
<evidence type="ECO:0008006" key="4">
    <source>
        <dbReference type="Google" id="ProtNLM"/>
    </source>
</evidence>
<dbReference type="EMBL" id="JACIJF010000052">
    <property type="protein sequence ID" value="MBB5713145.1"/>
    <property type="molecule type" value="Genomic_DNA"/>
</dbReference>
<keyword evidence="3" id="KW-1185">Reference proteome</keyword>
<evidence type="ECO:0000256" key="1">
    <source>
        <dbReference type="SAM" id="Phobius"/>
    </source>
</evidence>
<accession>A0A840YU05</accession>
<evidence type="ECO:0000313" key="3">
    <source>
        <dbReference type="Proteomes" id="UP000527143"/>
    </source>
</evidence>
<sequence>MPTVVLTALLVPVLIVAHEAGHLAAGLALDVPNPKLGLTGFTHGPAPQLQAWQMALIAVSGPAVTLSLAWAGLVLAKKAATRFPIAVGVSACMRLLELLPFGLAALERRIRGASPRATTFDEERAASAIGLHGDLALIGATVIFGLLLACILRQQTRLNAFALLAGGLLGWLAWRVLLEQQLVR</sequence>
<dbReference type="Proteomes" id="UP000527143">
    <property type="component" value="Unassembled WGS sequence"/>
</dbReference>
<dbReference type="RefSeq" id="WP_184092200.1">
    <property type="nucleotide sequence ID" value="NZ_JACIJF010000052.1"/>
</dbReference>
<feature type="transmembrane region" description="Helical" evidence="1">
    <location>
        <begin position="126"/>
        <end position="151"/>
    </location>
</feature>